<dbReference type="RefSeq" id="WP_111335152.1">
    <property type="nucleotide sequence ID" value="NZ_CP030032.1"/>
</dbReference>
<dbReference type="EMBL" id="CP030032">
    <property type="protein sequence ID" value="AWV90017.1"/>
    <property type="molecule type" value="Genomic_DNA"/>
</dbReference>
<organism evidence="1 2">
    <name type="scientific">Bradymonas sediminis</name>
    <dbReference type="NCBI Taxonomy" id="1548548"/>
    <lineage>
        <taxon>Bacteria</taxon>
        <taxon>Deltaproteobacteria</taxon>
        <taxon>Bradymonadales</taxon>
        <taxon>Bradymonadaceae</taxon>
        <taxon>Bradymonas</taxon>
    </lineage>
</organism>
<keyword evidence="2" id="KW-1185">Reference proteome</keyword>
<reference evidence="1 2" key="1">
    <citation type="submission" date="2018-06" db="EMBL/GenBank/DDBJ databases">
        <title>Lujinxingia sediminis gen. nov. sp. nov., a new facultative anaerobic member of the class Deltaproteobacteria, and proposal of Lujinxingaceae fam. nov.</title>
        <authorList>
            <person name="Guo L.-Y."/>
            <person name="Li C.-M."/>
            <person name="Wang S."/>
            <person name="Du Z.-J."/>
        </authorList>
    </citation>
    <scope>NUCLEOTIDE SEQUENCE [LARGE SCALE GENOMIC DNA]</scope>
    <source>
        <strain evidence="1 2">FA350</strain>
    </source>
</reference>
<protein>
    <submittedName>
        <fullName evidence="1">Uncharacterized protein</fullName>
    </submittedName>
</protein>
<name>A0A2Z4FLY4_9DELT</name>
<dbReference type="OrthoDB" id="173976at2"/>
<sequence>MSGTDTPSVEHIAYNAKGQRILAALGNGVMTRYAYDPNIFRLSRLRSERYASSSTPETGYTLPLDGSGKKYGA</sequence>
<evidence type="ECO:0000313" key="1">
    <source>
        <dbReference type="EMBL" id="AWV90017.1"/>
    </source>
</evidence>
<gene>
    <name evidence="1" type="ORF">DN745_11975</name>
</gene>
<evidence type="ECO:0000313" key="2">
    <source>
        <dbReference type="Proteomes" id="UP000249799"/>
    </source>
</evidence>
<accession>A0A2Z4FLY4</accession>
<dbReference type="AlphaFoldDB" id="A0A2Z4FLY4"/>
<dbReference type="Gene3D" id="2.180.10.10">
    <property type="entry name" value="RHS repeat-associated core"/>
    <property type="match status" value="1"/>
</dbReference>
<proteinExistence type="predicted"/>
<dbReference type="KEGG" id="bsed:DN745_11975"/>
<dbReference type="Proteomes" id="UP000249799">
    <property type="component" value="Chromosome"/>
</dbReference>